<keyword evidence="1" id="KW-0031">Aminopeptidase</keyword>
<keyword evidence="5" id="KW-0378">Hydrolase</keyword>
<dbReference type="SUPFAM" id="SSF53187">
    <property type="entry name" value="Zn-dependent exopeptidases"/>
    <property type="match status" value="1"/>
</dbReference>
<dbReference type="Gene3D" id="3.40.630.10">
    <property type="entry name" value="Zn peptidases"/>
    <property type="match status" value="1"/>
</dbReference>
<evidence type="ECO:0000256" key="5">
    <source>
        <dbReference type="ARBA" id="ARBA00022801"/>
    </source>
</evidence>
<name>A0ABW0M790_9BURK</name>
<evidence type="ECO:0000313" key="9">
    <source>
        <dbReference type="Proteomes" id="UP001596045"/>
    </source>
</evidence>
<proteinExistence type="predicted"/>
<keyword evidence="4" id="KW-0732">Signal</keyword>
<evidence type="ECO:0000256" key="4">
    <source>
        <dbReference type="ARBA" id="ARBA00022729"/>
    </source>
</evidence>
<dbReference type="InterPro" id="IPR007484">
    <property type="entry name" value="Peptidase_M28"/>
</dbReference>
<evidence type="ECO:0000256" key="1">
    <source>
        <dbReference type="ARBA" id="ARBA00022438"/>
    </source>
</evidence>
<protein>
    <submittedName>
        <fullName evidence="8">M20/M25/M40 family metallo-hydrolase</fullName>
    </submittedName>
</protein>
<comment type="caution">
    <text evidence="8">The sequence shown here is derived from an EMBL/GenBank/DDBJ whole genome shotgun (WGS) entry which is preliminary data.</text>
</comment>
<dbReference type="Proteomes" id="UP001596045">
    <property type="component" value="Unassembled WGS sequence"/>
</dbReference>
<evidence type="ECO:0000256" key="3">
    <source>
        <dbReference type="ARBA" id="ARBA00022723"/>
    </source>
</evidence>
<dbReference type="EMBL" id="JBHSMT010000006">
    <property type="protein sequence ID" value="MFC5472807.1"/>
    <property type="molecule type" value="Genomic_DNA"/>
</dbReference>
<dbReference type="RefSeq" id="WP_378994608.1">
    <property type="nucleotide sequence ID" value="NZ_JBHSMT010000006.1"/>
</dbReference>
<evidence type="ECO:0000256" key="6">
    <source>
        <dbReference type="ARBA" id="ARBA00022833"/>
    </source>
</evidence>
<sequence>MDIRKSHFAISGIAPKIAALLAAGLFVGSTAAMDTKKVWITVGDAAYAQLQKVAPQAIARESRITLTNQASSRFTGTEKVHLVEVDEQQLLKLSAAVHQELKRCGGFMFHPSESAGRKALNKPLVKRPAAARPAYAIGNQAIVTPMLAQMQDSNIVQTIVDMAAFDNRYYATTNGANASNWLLKKWTDMTAGRSDISVAQFSHPNWGQKSVILTIKGSDNPAEVVVLGAHLDTINMNGTYETTIAPGADDDASGIASLTEALRVMLANGYKPRRTIKIIGYAAEEVGLRGSQEIAQNFKDNNVNVVGVMQLDMTNYQGSSSDIYLYTDYTNSQQNDFVAKLISTYLPTLSIGYDQCGYACSDHASWDAQGYPTSMPFEAAFSQYNPYIHTSDDTYANSGSQAAHALKFARLAAAYAVELGSEGSGGTPPADKVETFSGSLTKGQKKTYGPYKVGAGGSIKAALSGSGDTDLYVRKAAAPSTTTYDCKSDGPTSTENCALNMAANGDVYLLLNGYAASSYKLTVSYRPQ</sequence>
<accession>A0ABW0M790</accession>
<evidence type="ECO:0000313" key="8">
    <source>
        <dbReference type="EMBL" id="MFC5472807.1"/>
    </source>
</evidence>
<dbReference type="PANTHER" id="PTHR12147">
    <property type="entry name" value="METALLOPEPTIDASE M28 FAMILY MEMBER"/>
    <property type="match status" value="1"/>
</dbReference>
<evidence type="ECO:0000256" key="2">
    <source>
        <dbReference type="ARBA" id="ARBA00022670"/>
    </source>
</evidence>
<keyword evidence="2" id="KW-0645">Protease</keyword>
<dbReference type="Gene3D" id="2.60.120.380">
    <property type="match status" value="1"/>
</dbReference>
<keyword evidence="9" id="KW-1185">Reference proteome</keyword>
<keyword evidence="3" id="KW-0479">Metal-binding</keyword>
<feature type="domain" description="Peptidase M28" evidence="7">
    <location>
        <begin position="211"/>
        <end position="407"/>
    </location>
</feature>
<dbReference type="PIRSF" id="PIRSF036685">
    <property type="entry name" value="BacLeuNPeptidase"/>
    <property type="match status" value="1"/>
</dbReference>
<keyword evidence="6" id="KW-0862">Zinc</keyword>
<reference evidence="9" key="1">
    <citation type="journal article" date="2019" name="Int. J. Syst. Evol. Microbiol.">
        <title>The Global Catalogue of Microorganisms (GCM) 10K type strain sequencing project: providing services to taxonomists for standard genome sequencing and annotation.</title>
        <authorList>
            <consortium name="The Broad Institute Genomics Platform"/>
            <consortium name="The Broad Institute Genome Sequencing Center for Infectious Disease"/>
            <person name="Wu L."/>
            <person name="Ma J."/>
        </authorList>
    </citation>
    <scope>NUCLEOTIDE SEQUENCE [LARGE SCALE GENOMIC DNA]</scope>
    <source>
        <strain evidence="9">JCM 17066</strain>
    </source>
</reference>
<dbReference type="Pfam" id="PF04389">
    <property type="entry name" value="Peptidase_M28"/>
    <property type="match status" value="1"/>
</dbReference>
<dbReference type="PANTHER" id="PTHR12147:SF56">
    <property type="entry name" value="AMINOPEPTIDASE YDR415C-RELATED"/>
    <property type="match status" value="1"/>
</dbReference>
<evidence type="ECO:0000259" key="7">
    <source>
        <dbReference type="Pfam" id="PF04389"/>
    </source>
</evidence>
<dbReference type="InterPro" id="IPR045175">
    <property type="entry name" value="M28_fam"/>
</dbReference>
<gene>
    <name evidence="8" type="ORF">ACFPM8_02440</name>
</gene>
<dbReference type="InterPro" id="IPR012189">
    <property type="entry name" value="Pept_M28E_Ap1"/>
</dbReference>
<organism evidence="8 9">
    <name type="scientific">Paraherbaspirillum soli</name>
    <dbReference type="NCBI Taxonomy" id="631222"/>
    <lineage>
        <taxon>Bacteria</taxon>
        <taxon>Pseudomonadati</taxon>
        <taxon>Pseudomonadota</taxon>
        <taxon>Betaproteobacteria</taxon>
        <taxon>Burkholderiales</taxon>
        <taxon>Oxalobacteraceae</taxon>
        <taxon>Paraherbaspirillum</taxon>
    </lineage>
</organism>